<evidence type="ECO:0000313" key="1">
    <source>
        <dbReference type="EMBL" id="BAU00529.1"/>
    </source>
</evidence>
<gene>
    <name evidence="1" type="primary">Vigan.10G213300</name>
    <name evidence="1" type="ORF">VIGAN_10213300</name>
</gene>
<keyword evidence="2" id="KW-1185">Reference proteome</keyword>
<reference evidence="1 2" key="1">
    <citation type="journal article" date="2015" name="Sci. Rep.">
        <title>The power of single molecule real-time sequencing technology in the de novo assembly of a eukaryotic genome.</title>
        <authorList>
            <person name="Sakai H."/>
            <person name="Naito K."/>
            <person name="Ogiso-Tanaka E."/>
            <person name="Takahashi Y."/>
            <person name="Iseki K."/>
            <person name="Muto C."/>
            <person name="Satou K."/>
            <person name="Teruya K."/>
            <person name="Shiroma A."/>
            <person name="Shimoji M."/>
            <person name="Hirano T."/>
            <person name="Itoh T."/>
            <person name="Kaga A."/>
            <person name="Tomooka N."/>
        </authorList>
    </citation>
    <scope>NUCLEOTIDE SEQUENCE [LARGE SCALE GENOMIC DNA]</scope>
    <source>
        <strain evidence="2">cv. Shumari</strain>
    </source>
</reference>
<name>A0A0S3T6I1_PHAAN</name>
<dbReference type="Proteomes" id="UP000291084">
    <property type="component" value="Chromosome 10"/>
</dbReference>
<proteinExistence type="predicted"/>
<accession>A0A0S3T6I1</accession>
<organism evidence="1 2">
    <name type="scientific">Vigna angularis var. angularis</name>
    <dbReference type="NCBI Taxonomy" id="157739"/>
    <lineage>
        <taxon>Eukaryota</taxon>
        <taxon>Viridiplantae</taxon>
        <taxon>Streptophyta</taxon>
        <taxon>Embryophyta</taxon>
        <taxon>Tracheophyta</taxon>
        <taxon>Spermatophyta</taxon>
        <taxon>Magnoliopsida</taxon>
        <taxon>eudicotyledons</taxon>
        <taxon>Gunneridae</taxon>
        <taxon>Pentapetalae</taxon>
        <taxon>rosids</taxon>
        <taxon>fabids</taxon>
        <taxon>Fabales</taxon>
        <taxon>Fabaceae</taxon>
        <taxon>Papilionoideae</taxon>
        <taxon>50 kb inversion clade</taxon>
        <taxon>NPAAA clade</taxon>
        <taxon>indigoferoid/millettioid clade</taxon>
        <taxon>Phaseoleae</taxon>
        <taxon>Vigna</taxon>
    </lineage>
</organism>
<protein>
    <submittedName>
        <fullName evidence="1">Uncharacterized protein</fullName>
    </submittedName>
</protein>
<sequence length="105" mass="12445">MFCELTFSENYYYSENIVLEDQPRRKRPGPVFPGGGKKNSLMTVELTWIPPLYYCEMRYHYEKCWKIQNQGLSRNPLFGHGYGHVPGNMLELLYFPLLVLSLKEY</sequence>
<dbReference type="AlphaFoldDB" id="A0A0S3T6I1"/>
<dbReference type="EMBL" id="AP015043">
    <property type="protein sequence ID" value="BAU00529.1"/>
    <property type="molecule type" value="Genomic_DNA"/>
</dbReference>
<evidence type="ECO:0000313" key="2">
    <source>
        <dbReference type="Proteomes" id="UP000291084"/>
    </source>
</evidence>